<organism evidence="2 3">
    <name type="scientific">Halogeometricum limi</name>
    <dbReference type="NCBI Taxonomy" id="555875"/>
    <lineage>
        <taxon>Archaea</taxon>
        <taxon>Methanobacteriati</taxon>
        <taxon>Methanobacteriota</taxon>
        <taxon>Stenosarchaea group</taxon>
        <taxon>Halobacteria</taxon>
        <taxon>Halobacteriales</taxon>
        <taxon>Haloferacaceae</taxon>
        <taxon>Halogeometricum</taxon>
    </lineage>
</organism>
<dbReference type="Pfam" id="PF04266">
    <property type="entry name" value="ASCH"/>
    <property type="match status" value="1"/>
</dbReference>
<keyword evidence="3" id="KW-1185">Reference proteome</keyword>
<accession>A0A1I6GXP1</accession>
<sequence length="107" mass="12300">MAEIDVNDLLPNERVQRSVADGDVTQLTRGASTRYAEEGDRFQIDGETYTVTSVEKRTLGDLTDEDARREGSESLSAYRERMKRVHSGEFEWDDSDEVTTYRFERQG</sequence>
<dbReference type="OrthoDB" id="359403at2157"/>
<dbReference type="SUPFAM" id="SSF88697">
    <property type="entry name" value="PUA domain-like"/>
    <property type="match status" value="1"/>
</dbReference>
<dbReference type="InterPro" id="IPR007374">
    <property type="entry name" value="ASCH_domain"/>
</dbReference>
<dbReference type="Proteomes" id="UP000243250">
    <property type="component" value="Unassembled WGS sequence"/>
</dbReference>
<dbReference type="AlphaFoldDB" id="A0A1I6GXP1"/>
<dbReference type="STRING" id="555875.SAMN04488124_1659"/>
<dbReference type="RefSeq" id="WP_089879064.1">
    <property type="nucleotide sequence ID" value="NZ_FOYS01000002.1"/>
</dbReference>
<name>A0A1I6GXP1_9EURY</name>
<proteinExistence type="predicted"/>
<dbReference type="InterPro" id="IPR015947">
    <property type="entry name" value="PUA-like_sf"/>
</dbReference>
<evidence type="ECO:0000259" key="1">
    <source>
        <dbReference type="Pfam" id="PF04266"/>
    </source>
</evidence>
<dbReference type="EMBL" id="FOYS01000002">
    <property type="protein sequence ID" value="SFR46831.1"/>
    <property type="molecule type" value="Genomic_DNA"/>
</dbReference>
<feature type="domain" description="ASCH" evidence="1">
    <location>
        <begin position="50"/>
        <end position="104"/>
    </location>
</feature>
<evidence type="ECO:0000313" key="2">
    <source>
        <dbReference type="EMBL" id="SFR46831.1"/>
    </source>
</evidence>
<evidence type="ECO:0000313" key="3">
    <source>
        <dbReference type="Proteomes" id="UP000243250"/>
    </source>
</evidence>
<protein>
    <recommendedName>
        <fullName evidence="1">ASCH domain-containing protein</fullName>
    </recommendedName>
</protein>
<dbReference type="CDD" id="cd06552">
    <property type="entry name" value="ASCH_yqfb_like"/>
    <property type="match status" value="1"/>
</dbReference>
<reference evidence="3" key="1">
    <citation type="submission" date="2016-10" db="EMBL/GenBank/DDBJ databases">
        <authorList>
            <person name="Varghese N."/>
            <person name="Submissions S."/>
        </authorList>
    </citation>
    <scope>NUCLEOTIDE SEQUENCE [LARGE SCALE GENOMIC DNA]</scope>
    <source>
        <strain evidence="3">CGMCC 1.8711</strain>
    </source>
</reference>
<gene>
    <name evidence="2" type="ORF">SAMN04488124_1659</name>
</gene>